<protein>
    <submittedName>
        <fullName evidence="8">Uncharacterized protein</fullName>
    </submittedName>
</protein>
<evidence type="ECO:0000256" key="3">
    <source>
        <dbReference type="ARBA" id="ARBA00022989"/>
    </source>
</evidence>
<dbReference type="RefSeq" id="WP_052384715.1">
    <property type="nucleotide sequence ID" value="NZ_CANLSP010000003.1"/>
</dbReference>
<evidence type="ECO:0000256" key="6">
    <source>
        <dbReference type="SAM" id="Phobius"/>
    </source>
</evidence>
<organism evidence="8 9">
    <name type="scientific">Cobetia amphilecti</name>
    <dbReference type="NCBI Taxonomy" id="1055104"/>
    <lineage>
        <taxon>Bacteria</taxon>
        <taxon>Pseudomonadati</taxon>
        <taxon>Pseudomonadota</taxon>
        <taxon>Gammaproteobacteria</taxon>
        <taxon>Oceanospirillales</taxon>
        <taxon>Halomonadaceae</taxon>
        <taxon>Cobetia</taxon>
    </lineage>
</organism>
<dbReference type="Gene3D" id="1.20.1560.10">
    <property type="entry name" value="ABC transporter type 1, transmembrane domain"/>
    <property type="match status" value="1"/>
</dbReference>
<reference evidence="7" key="4">
    <citation type="submission" date="2024-05" db="EMBL/GenBank/DDBJ databases">
        <title>Genome-based characterization of strain KMM 296 and proposal for reclassification of Cobetia litoralis and Cobetia pacifica, and emended description of the species Cobetia amphilecti and Cobetia marina.</title>
        <authorList>
            <person name="Balabanova L."/>
            <person name="Nedashkovskaya O."/>
        </authorList>
    </citation>
    <scope>NUCLEOTIDE SEQUENCE</scope>
    <source>
        <strain evidence="7">NRIC 0815</strain>
    </source>
</reference>
<reference evidence="8" key="2">
    <citation type="submission" date="2023-07" db="EMBL/GenBank/DDBJ databases">
        <title>Genome content predicts the carbon catabolic preferences of heterotrophic bacteria.</title>
        <authorList>
            <person name="Gralka M."/>
        </authorList>
    </citation>
    <scope>NUCLEOTIDE SEQUENCE</scope>
    <source>
        <strain evidence="8">C2R13</strain>
    </source>
</reference>
<comment type="caution">
    <text evidence="8">The sequence shown here is derived from an EMBL/GenBank/DDBJ whole genome shotgun (WGS) entry which is preliminary data.</text>
</comment>
<evidence type="ECO:0000256" key="5">
    <source>
        <dbReference type="SAM" id="MobiDB-lite"/>
    </source>
</evidence>
<keyword evidence="3 6" id="KW-1133">Transmembrane helix</keyword>
<dbReference type="EMBL" id="JAUORK010000025">
    <property type="protein sequence ID" value="MDO6673463.1"/>
    <property type="molecule type" value="Genomic_DNA"/>
</dbReference>
<dbReference type="InterPro" id="IPR036640">
    <property type="entry name" value="ABC1_TM_sf"/>
</dbReference>
<dbReference type="Proteomes" id="UP001170481">
    <property type="component" value="Unassembled WGS sequence"/>
</dbReference>
<gene>
    <name evidence="8" type="ORF">Q4535_15240</name>
    <name evidence="7" type="ORF">QLT01_08620</name>
</gene>
<evidence type="ECO:0000256" key="2">
    <source>
        <dbReference type="ARBA" id="ARBA00022692"/>
    </source>
</evidence>
<evidence type="ECO:0000256" key="4">
    <source>
        <dbReference type="ARBA" id="ARBA00023136"/>
    </source>
</evidence>
<dbReference type="Proteomes" id="UP001229025">
    <property type="component" value="Unassembled WGS sequence"/>
</dbReference>
<sequence length="117" mass="13319">MQGQQHNTLWNQARQWQANAGNQRPSNGLSGLKLVAAWLIGGVVMIFSLFAALVMMVLGIIMLPFIRRRMKKRMSEMQQRMQEAQDKASGRQNYSRDATREDGSSTETLDGEYQVKE</sequence>
<evidence type="ECO:0000256" key="1">
    <source>
        <dbReference type="ARBA" id="ARBA00004651"/>
    </source>
</evidence>
<dbReference type="GO" id="GO:0005524">
    <property type="term" value="F:ATP binding"/>
    <property type="evidence" value="ECO:0007669"/>
    <property type="project" value="InterPro"/>
</dbReference>
<name>A0AAP4X2Q5_9GAMM</name>
<proteinExistence type="predicted"/>
<dbReference type="GO" id="GO:0005886">
    <property type="term" value="C:plasma membrane"/>
    <property type="evidence" value="ECO:0007669"/>
    <property type="project" value="UniProtKB-SubCell"/>
</dbReference>
<dbReference type="AlphaFoldDB" id="A0AAP4X2Q5"/>
<feature type="transmembrane region" description="Helical" evidence="6">
    <location>
        <begin position="35"/>
        <end position="66"/>
    </location>
</feature>
<evidence type="ECO:0000313" key="8">
    <source>
        <dbReference type="EMBL" id="MDO6673463.1"/>
    </source>
</evidence>
<evidence type="ECO:0000313" key="7">
    <source>
        <dbReference type="EMBL" id="MDI5884417.1"/>
    </source>
</evidence>
<reference evidence="7 10" key="1">
    <citation type="submission" date="2023-04" db="EMBL/GenBank/DDBJ databases">
        <authorList>
            <person name="Otstavnykh N."/>
            <person name="Seitkalieva A."/>
            <person name="Bystritskaya E."/>
        </authorList>
    </citation>
    <scope>NUCLEOTIDE SEQUENCE [LARGE SCALE GENOMIC DNA]</scope>
    <source>
        <strain evidence="7 10">NRIC 0815</strain>
    </source>
</reference>
<dbReference type="EMBL" id="JASCSA010000005">
    <property type="protein sequence ID" value="MDI5884417.1"/>
    <property type="molecule type" value="Genomic_DNA"/>
</dbReference>
<evidence type="ECO:0000313" key="9">
    <source>
        <dbReference type="Proteomes" id="UP001170481"/>
    </source>
</evidence>
<keyword evidence="4 6" id="KW-0472">Membrane</keyword>
<keyword evidence="10" id="KW-1185">Reference proteome</keyword>
<dbReference type="GeneID" id="97325003"/>
<keyword evidence="2 6" id="KW-0812">Transmembrane</keyword>
<comment type="subcellular location">
    <subcellularLocation>
        <location evidence="1">Cell membrane</location>
        <topology evidence="1">Multi-pass membrane protein</topology>
    </subcellularLocation>
</comment>
<reference evidence="10" key="3">
    <citation type="submission" date="2023-07" db="EMBL/GenBank/DDBJ databases">
        <title>Genome-based characterization of strain KMM 296 and proposal for reclassification of Cobetia litoralis and Cobetia pacifica, and emended description of the species Cobetia amphilecti and Cobetia marina.</title>
        <authorList>
            <person name="Balabanova L."/>
            <person name="Nedashkovskaya O."/>
        </authorList>
    </citation>
    <scope>NUCLEOTIDE SEQUENCE [LARGE SCALE GENOMIC DNA]</scope>
    <source>
        <strain evidence="10">NRIC 0815</strain>
    </source>
</reference>
<accession>A0AAP4X2Q5</accession>
<evidence type="ECO:0000313" key="10">
    <source>
        <dbReference type="Proteomes" id="UP001229025"/>
    </source>
</evidence>
<feature type="region of interest" description="Disordered" evidence="5">
    <location>
        <begin position="74"/>
        <end position="117"/>
    </location>
</feature>